<name>A0A562ZPE3_9BURK</name>
<feature type="region of interest" description="Disordered" evidence="5">
    <location>
        <begin position="1"/>
        <end position="26"/>
    </location>
</feature>
<gene>
    <name evidence="7" type="ORF">FN976_16975</name>
</gene>
<evidence type="ECO:0000256" key="4">
    <source>
        <dbReference type="PROSITE-ProRule" id="PRU01248"/>
    </source>
</evidence>
<protein>
    <submittedName>
        <fullName evidence="7">Tyrosine-type recombinase/integrase</fullName>
    </submittedName>
</protein>
<organism evidence="7 8">
    <name type="scientific">Caenimonas sedimenti</name>
    <dbReference type="NCBI Taxonomy" id="2596921"/>
    <lineage>
        <taxon>Bacteria</taxon>
        <taxon>Pseudomonadati</taxon>
        <taxon>Pseudomonadota</taxon>
        <taxon>Betaproteobacteria</taxon>
        <taxon>Burkholderiales</taxon>
        <taxon>Comamonadaceae</taxon>
        <taxon>Caenimonas</taxon>
    </lineage>
</organism>
<keyword evidence="2 4" id="KW-0238">DNA-binding</keyword>
<accession>A0A562ZPE3</accession>
<evidence type="ECO:0000313" key="7">
    <source>
        <dbReference type="EMBL" id="TWO70034.1"/>
    </source>
</evidence>
<evidence type="ECO:0000313" key="8">
    <source>
        <dbReference type="Proteomes" id="UP000318199"/>
    </source>
</evidence>
<dbReference type="Gene3D" id="1.10.443.10">
    <property type="entry name" value="Intergrase catalytic core"/>
    <property type="match status" value="1"/>
</dbReference>
<evidence type="ECO:0000256" key="5">
    <source>
        <dbReference type="SAM" id="MobiDB-lite"/>
    </source>
</evidence>
<proteinExistence type="predicted"/>
<comment type="caution">
    <text evidence="7">The sequence shown here is derived from an EMBL/GenBank/DDBJ whole genome shotgun (WGS) entry which is preliminary data.</text>
</comment>
<dbReference type="GO" id="GO:0003677">
    <property type="term" value="F:DNA binding"/>
    <property type="evidence" value="ECO:0007669"/>
    <property type="project" value="UniProtKB-UniRule"/>
</dbReference>
<dbReference type="InterPro" id="IPR004107">
    <property type="entry name" value="Integrase_SAM-like_N"/>
</dbReference>
<dbReference type="SUPFAM" id="SSF56349">
    <property type="entry name" value="DNA breaking-rejoining enzymes"/>
    <property type="match status" value="1"/>
</dbReference>
<keyword evidence="1" id="KW-0229">DNA integration</keyword>
<evidence type="ECO:0000259" key="6">
    <source>
        <dbReference type="PROSITE" id="PS51900"/>
    </source>
</evidence>
<feature type="domain" description="Core-binding (CB)" evidence="6">
    <location>
        <begin position="46"/>
        <end position="130"/>
    </location>
</feature>
<feature type="compositionally biased region" description="Basic residues" evidence="5">
    <location>
        <begin position="9"/>
        <end position="21"/>
    </location>
</feature>
<evidence type="ECO:0000256" key="3">
    <source>
        <dbReference type="ARBA" id="ARBA00023172"/>
    </source>
</evidence>
<dbReference type="Proteomes" id="UP000318199">
    <property type="component" value="Unassembled WGS sequence"/>
</dbReference>
<dbReference type="EMBL" id="VOBQ01000013">
    <property type="protein sequence ID" value="TWO70034.1"/>
    <property type="molecule type" value="Genomic_DNA"/>
</dbReference>
<keyword evidence="3" id="KW-0233">DNA recombination</keyword>
<keyword evidence="8" id="KW-1185">Reference proteome</keyword>
<evidence type="ECO:0000256" key="2">
    <source>
        <dbReference type="ARBA" id="ARBA00023125"/>
    </source>
</evidence>
<dbReference type="RefSeq" id="WP_145894230.1">
    <property type="nucleotide sequence ID" value="NZ_VOBQ01000013.1"/>
</dbReference>
<dbReference type="InterPro" id="IPR013762">
    <property type="entry name" value="Integrase-like_cat_sf"/>
</dbReference>
<dbReference type="InterPro" id="IPR011010">
    <property type="entry name" value="DNA_brk_join_enz"/>
</dbReference>
<dbReference type="GO" id="GO:0015074">
    <property type="term" value="P:DNA integration"/>
    <property type="evidence" value="ECO:0007669"/>
    <property type="project" value="UniProtKB-KW"/>
</dbReference>
<dbReference type="Gene3D" id="1.10.150.130">
    <property type="match status" value="1"/>
</dbReference>
<dbReference type="InterPro" id="IPR010998">
    <property type="entry name" value="Integrase_recombinase_N"/>
</dbReference>
<dbReference type="PROSITE" id="PS51900">
    <property type="entry name" value="CB"/>
    <property type="match status" value="1"/>
</dbReference>
<dbReference type="AlphaFoldDB" id="A0A562ZPE3"/>
<dbReference type="Pfam" id="PF02899">
    <property type="entry name" value="Phage_int_SAM_1"/>
    <property type="match status" value="1"/>
</dbReference>
<reference evidence="7 8" key="1">
    <citation type="submission" date="2019-07" db="EMBL/GenBank/DDBJ databases">
        <title>Caenimonas sedimenti sp. nov., isolated from activated sludge.</title>
        <authorList>
            <person name="Xu J."/>
        </authorList>
    </citation>
    <scope>NUCLEOTIDE SEQUENCE [LARGE SCALE GENOMIC DNA]</scope>
    <source>
        <strain evidence="7 8">HX-9-20</strain>
    </source>
</reference>
<dbReference type="PANTHER" id="PTHR30349">
    <property type="entry name" value="PHAGE INTEGRASE-RELATED"/>
    <property type="match status" value="1"/>
</dbReference>
<sequence length="470" mass="52534">MENEFDKKSNRKRRRKARGGGKLRPFVRQALSQHPGDPHRQISFILREASIPAAFGRERPVSDKTLSDYRDELHRAILILKKVRAGIQNIDTLGRKHVIALCRHWENEGLEEKTIHKYVSTLRRFLELMGKFGAVPVGFDWREILRANGVTAGTGSCSLLPEFPKGWRHQGVDPVPLIDAIRAEEPVVGAQLDMQLHFALRANESTQIIPEDSDKGDHIIVWRGTKGGKERVVMFSADPATAATQRAVLERAKELARLHPKRCLGIPGFTLREMKNRMLYVVRKHGVHRKGLGITMHGLRHQFACDLFTQVSGLPAPILGRVAGAEYEENAELVRLALTQVARQLGHERAPIACAYVGSAKVQSGRSARLLKDWLCQLSARATSFRAAGIAEAWIVGHCTQGVRPRVDSAMRIAVRYTDQVSGSEEDDYLRAFAIDAHLSLELFTSLGFNVCIEPWRSSGRPLDGVEILI</sequence>
<evidence type="ECO:0000256" key="1">
    <source>
        <dbReference type="ARBA" id="ARBA00022908"/>
    </source>
</evidence>
<dbReference type="InterPro" id="IPR050090">
    <property type="entry name" value="Tyrosine_recombinase_XerCD"/>
</dbReference>
<dbReference type="OrthoDB" id="5394387at2"/>
<dbReference type="InterPro" id="IPR044068">
    <property type="entry name" value="CB"/>
</dbReference>
<dbReference type="GO" id="GO:0006310">
    <property type="term" value="P:DNA recombination"/>
    <property type="evidence" value="ECO:0007669"/>
    <property type="project" value="UniProtKB-KW"/>
</dbReference>